<evidence type="ECO:0000313" key="1">
    <source>
        <dbReference type="EMBL" id="KAB2027361.1"/>
    </source>
</evidence>
<gene>
    <name evidence="1" type="ORF">ES319_D05G027700v1</name>
</gene>
<dbReference type="AlphaFoldDB" id="A0A5J5RF20"/>
<proteinExistence type="predicted"/>
<reference evidence="2" key="1">
    <citation type="journal article" date="2020" name="Nat. Genet.">
        <title>Genomic diversifications of five Gossypium allopolyploid species and their impact on cotton improvement.</title>
        <authorList>
            <person name="Chen Z.J."/>
            <person name="Sreedasyam A."/>
            <person name="Ando A."/>
            <person name="Song Q."/>
            <person name="De Santiago L.M."/>
            <person name="Hulse-Kemp A.M."/>
            <person name="Ding M."/>
            <person name="Ye W."/>
            <person name="Kirkbride R.C."/>
            <person name="Jenkins J."/>
            <person name="Plott C."/>
            <person name="Lovell J."/>
            <person name="Lin Y.M."/>
            <person name="Vaughn R."/>
            <person name="Liu B."/>
            <person name="Simpson S."/>
            <person name="Scheffler B.E."/>
            <person name="Wen L."/>
            <person name="Saski C.A."/>
            <person name="Grover C.E."/>
            <person name="Hu G."/>
            <person name="Conover J.L."/>
            <person name="Carlson J.W."/>
            <person name="Shu S."/>
            <person name="Boston L.B."/>
            <person name="Williams M."/>
            <person name="Peterson D.G."/>
            <person name="McGee K."/>
            <person name="Jones D.C."/>
            <person name="Wendel J.F."/>
            <person name="Stelly D.M."/>
            <person name="Grimwood J."/>
            <person name="Schmutz J."/>
        </authorList>
    </citation>
    <scope>NUCLEOTIDE SEQUENCE [LARGE SCALE GENOMIC DNA]</scope>
    <source>
        <strain evidence="2">cv. 3-79</strain>
    </source>
</reference>
<accession>A0A5J5RF20</accession>
<name>A0A5J5RF20_GOSBA</name>
<evidence type="ECO:0000313" key="2">
    <source>
        <dbReference type="Proteomes" id="UP000327439"/>
    </source>
</evidence>
<organism evidence="1 2">
    <name type="scientific">Gossypium barbadense</name>
    <name type="common">Sea Island cotton</name>
    <name type="synonym">Hibiscus barbadensis</name>
    <dbReference type="NCBI Taxonomy" id="3634"/>
    <lineage>
        <taxon>Eukaryota</taxon>
        <taxon>Viridiplantae</taxon>
        <taxon>Streptophyta</taxon>
        <taxon>Embryophyta</taxon>
        <taxon>Tracheophyta</taxon>
        <taxon>Spermatophyta</taxon>
        <taxon>Magnoliopsida</taxon>
        <taxon>eudicotyledons</taxon>
        <taxon>Gunneridae</taxon>
        <taxon>Pentapetalae</taxon>
        <taxon>rosids</taxon>
        <taxon>malvids</taxon>
        <taxon>Malvales</taxon>
        <taxon>Malvaceae</taxon>
        <taxon>Malvoideae</taxon>
        <taxon>Gossypium</taxon>
    </lineage>
</organism>
<protein>
    <submittedName>
        <fullName evidence="1">Uncharacterized protein</fullName>
    </submittedName>
</protein>
<dbReference type="Proteomes" id="UP000327439">
    <property type="component" value="Chromosome D05"/>
</dbReference>
<sequence length="73" mass="8407">MAKKSKVGGLWCEPFSVLSISISMKEMDVTWFLFSIRSSLESDILALITKKIFNEEWLQHSSSSFLFLCCFSF</sequence>
<dbReference type="EMBL" id="CM018219">
    <property type="protein sequence ID" value="KAB2027361.1"/>
    <property type="molecule type" value="Genomic_DNA"/>
</dbReference>
<keyword evidence="2" id="KW-1185">Reference proteome</keyword>